<reference evidence="1" key="1">
    <citation type="submission" date="2004-02" db="EMBL/GenBank/DDBJ databases">
        <title>The genome sequence of the enterobacterial phytopathogen Erwinia carotovora subsp. atroseptica SCRI1043 and functional genomic identification of novel virulence factors.</title>
        <authorList>
            <person name="Bell K.S."/>
            <person name="Sebaihia M."/>
            <person name="Pritchard L."/>
            <person name="Holden M."/>
            <person name="Hyman L.J."/>
            <person name="Holeva M.C."/>
            <person name="Thomson N.R."/>
            <person name="Bentley S.D."/>
            <person name="Churcher C."/>
            <person name="Mungall K."/>
            <person name="Atkin R."/>
            <person name="Bason N."/>
            <person name="Brooks K."/>
            <person name="Chillingworth T."/>
            <person name="Clark K."/>
            <person name="Doggett J."/>
            <person name="Fraser A."/>
            <person name="Hance Z."/>
            <person name="Hauser H."/>
            <person name="Jagels K."/>
            <person name="Moule S."/>
            <person name="Norbertczak H."/>
            <person name="Ormond D."/>
            <person name="Price C."/>
            <person name="Quail M.A."/>
            <person name="Sanders M."/>
            <person name="Walker D."/>
            <person name="Whitehead S."/>
            <person name="Salmond G.P.C."/>
            <person name="Birch P.R.J."/>
            <person name="Barrell B.G."/>
            <person name="Parkhill J."/>
            <person name="Toth I.K."/>
        </authorList>
    </citation>
    <scope>NUCLEOTIDE SEQUENCE</scope>
    <source>
        <strain evidence="1">SCRI1043</strain>
    </source>
</reference>
<keyword evidence="2" id="KW-1185">Reference proteome</keyword>
<sequence length="45" mass="5429">MDFILLQISGIENIQYFMIKRHDVIILNEFVHLSIQHRHKLVLLV</sequence>
<protein>
    <submittedName>
        <fullName evidence="1">Uncharacterized protein</fullName>
    </submittedName>
</protein>
<dbReference type="EMBL" id="BX950851">
    <property type="protein sequence ID" value="CAG74545.1"/>
    <property type="molecule type" value="Genomic_DNA"/>
</dbReference>
<dbReference type="STRING" id="218491.ECA1641"/>
<dbReference type="Proteomes" id="UP000007966">
    <property type="component" value="Chromosome"/>
</dbReference>
<organism evidence="1 2">
    <name type="scientific">Pectobacterium atrosepticum (strain SCRI 1043 / ATCC BAA-672)</name>
    <name type="common">Erwinia carotovora subsp. atroseptica</name>
    <dbReference type="NCBI Taxonomy" id="218491"/>
    <lineage>
        <taxon>Bacteria</taxon>
        <taxon>Pseudomonadati</taxon>
        <taxon>Pseudomonadota</taxon>
        <taxon>Gammaproteobacteria</taxon>
        <taxon>Enterobacterales</taxon>
        <taxon>Pectobacteriaceae</taxon>
        <taxon>Pectobacterium</taxon>
    </lineage>
</organism>
<gene>
    <name evidence="1" type="ordered locus">ECA1641</name>
</gene>
<dbReference type="KEGG" id="eca:ECA1641"/>
<proteinExistence type="predicted"/>
<dbReference type="AlphaFoldDB" id="Q6D6P1"/>
<name>Q6D6P1_PECAS</name>
<evidence type="ECO:0000313" key="2">
    <source>
        <dbReference type="Proteomes" id="UP000007966"/>
    </source>
</evidence>
<accession>Q6D6P1</accession>
<dbReference type="HOGENOM" id="CLU_3203141_0_0_6"/>
<evidence type="ECO:0000313" key="1">
    <source>
        <dbReference type="EMBL" id="CAG74545.1"/>
    </source>
</evidence>